<feature type="domain" description="DUF7695" evidence="1">
    <location>
        <begin position="3"/>
        <end position="47"/>
    </location>
</feature>
<dbReference type="RefSeq" id="WP_174804816.1">
    <property type="nucleotide sequence ID" value="NZ_CP047363.1"/>
</dbReference>
<organism evidence="2">
    <name type="scientific">Macrococcoides canis</name>
    <dbReference type="NCBI Taxonomy" id="1855823"/>
    <lineage>
        <taxon>Bacteria</taxon>
        <taxon>Bacillati</taxon>
        <taxon>Bacillota</taxon>
        <taxon>Bacilli</taxon>
        <taxon>Bacillales</taxon>
        <taxon>Staphylococcaceae</taxon>
        <taxon>Macrococcoides</taxon>
    </lineage>
</organism>
<reference evidence="2" key="1">
    <citation type="journal article" date="2020" name="Antimicrob. Agents Chemother.">
        <title>The novel macrolide resistance genes mef(D), msr(F) and msr(H) are present on resistance islands in Macrococcus canis, Macrococcus caseolyticus and Staphylococcus aureus.</title>
        <authorList>
            <person name="Schwendener S."/>
            <person name="Dona V."/>
            <person name="Perreten V."/>
        </authorList>
    </citation>
    <scope>NUCLEOTIDE SEQUENCE</scope>
    <source>
        <strain evidence="2">Epi0076A</strain>
    </source>
</reference>
<dbReference type="EMBL" id="MN728681">
    <property type="protein sequence ID" value="QHW12298.1"/>
    <property type="molecule type" value="Genomic_DNA"/>
</dbReference>
<accession>A0A6G5ZY28</accession>
<sequence length="72" mass="8534">MKKIIRNIAKCKICDDVIESKHTHDYVMCKCGAIFLDGGKEYQRYGWWPEKVQGKSRDEIIDFSLSEYKEEE</sequence>
<evidence type="ECO:0000313" key="2">
    <source>
        <dbReference type="EMBL" id="QHW12298.1"/>
    </source>
</evidence>
<gene>
    <name evidence="2" type="ORF">0076A_00011</name>
</gene>
<evidence type="ECO:0000259" key="1">
    <source>
        <dbReference type="Pfam" id="PF24749"/>
    </source>
</evidence>
<proteinExistence type="predicted"/>
<dbReference type="Pfam" id="PF24749">
    <property type="entry name" value="DUF7695"/>
    <property type="match status" value="1"/>
</dbReference>
<dbReference type="AlphaFoldDB" id="A0A6G5ZY28"/>
<dbReference type="InterPro" id="IPR056112">
    <property type="entry name" value="DUF7695"/>
</dbReference>
<name>A0A6G5ZY28_9STAP</name>
<protein>
    <recommendedName>
        <fullName evidence="1">DUF7695 domain-containing protein</fullName>
    </recommendedName>
</protein>